<proteinExistence type="predicted"/>
<dbReference type="InterPro" id="IPR018672">
    <property type="entry name" value="DUF2140"/>
</dbReference>
<gene>
    <name evidence="1" type="ORF">ABID27_000772</name>
</gene>
<name>A0ABV2JLA1_9STRE</name>
<dbReference type="Proteomes" id="UP001549055">
    <property type="component" value="Unassembled WGS sequence"/>
</dbReference>
<accession>A0ABV2JLA1</accession>
<organism evidence="1 2">
    <name type="scientific">Streptococcus gallinaceus</name>
    <dbReference type="NCBI Taxonomy" id="165758"/>
    <lineage>
        <taxon>Bacteria</taxon>
        <taxon>Bacillati</taxon>
        <taxon>Bacillota</taxon>
        <taxon>Bacilli</taxon>
        <taxon>Lactobacillales</taxon>
        <taxon>Streptococcaceae</taxon>
        <taxon>Streptococcus</taxon>
    </lineage>
</organism>
<evidence type="ECO:0000313" key="2">
    <source>
        <dbReference type="Proteomes" id="UP001549055"/>
    </source>
</evidence>
<reference evidence="1 2" key="1">
    <citation type="submission" date="2024-06" db="EMBL/GenBank/DDBJ databases">
        <title>Genomic Encyclopedia of Type Strains, Phase IV (KMG-IV): sequencing the most valuable type-strain genomes for metagenomic binning, comparative biology and taxonomic classification.</title>
        <authorList>
            <person name="Goeker M."/>
        </authorList>
    </citation>
    <scope>NUCLEOTIDE SEQUENCE [LARGE SCALE GENOMIC DNA]</scope>
    <source>
        <strain evidence="1 2">DSM 15349</strain>
    </source>
</reference>
<comment type="caution">
    <text evidence="1">The sequence shown here is derived from an EMBL/GenBank/DDBJ whole genome shotgun (WGS) entry which is preliminary data.</text>
</comment>
<keyword evidence="2" id="KW-1185">Reference proteome</keyword>
<evidence type="ECO:0000313" key="1">
    <source>
        <dbReference type="EMBL" id="MET3644150.1"/>
    </source>
</evidence>
<dbReference type="Pfam" id="PF09911">
    <property type="entry name" value="DUF2140"/>
    <property type="match status" value="1"/>
</dbReference>
<dbReference type="EMBL" id="JBEPMK010000002">
    <property type="protein sequence ID" value="MET3644150.1"/>
    <property type="molecule type" value="Genomic_DNA"/>
</dbReference>
<sequence length="197" mass="22298">MRQKTSGNINGWKWAFLLLLSALLAGAMVLAFRMTTRRENTSQIVTTSNKDPKIGTFTTTRDQLNDTIAAYLKDYQTKDFTYKVYATNQLVLFEGQYELFGTEIPLYIYFQPSKLNDGSVLLTVTEISAGSLSFPKDEVLTYLQKNYKLPAFIGIDPATATVKVNPADIKNSLGIYVKANTIDLYNDQILFDLYRKK</sequence>
<dbReference type="RefSeq" id="WP_253363465.1">
    <property type="nucleotide sequence ID" value="NZ_JALJXU010000002.1"/>
</dbReference>
<protein>
    <submittedName>
        <fullName evidence="1">Uncharacterized protein YpmS</fullName>
    </submittedName>
</protein>